<dbReference type="Gene3D" id="1.10.10.10">
    <property type="entry name" value="Winged helix-like DNA-binding domain superfamily/Winged helix DNA-binding domain"/>
    <property type="match status" value="1"/>
</dbReference>
<dbReference type="EMBL" id="FOBF01000005">
    <property type="protein sequence ID" value="SEL54782.1"/>
    <property type="molecule type" value="Genomic_DNA"/>
</dbReference>
<gene>
    <name evidence="4" type="ORF">SAMN05660976_02781</name>
</gene>
<reference evidence="4 5" key="1">
    <citation type="submission" date="2016-10" db="EMBL/GenBank/DDBJ databases">
        <authorList>
            <person name="de Groot N.N."/>
        </authorList>
    </citation>
    <scope>NUCLEOTIDE SEQUENCE [LARGE SCALE GENOMIC DNA]</scope>
    <source>
        <strain evidence="4 5">DSM 43357</strain>
    </source>
</reference>
<dbReference type="Gene3D" id="3.40.50.300">
    <property type="entry name" value="P-loop containing nucleotide triphosphate hydrolases"/>
    <property type="match status" value="1"/>
</dbReference>
<dbReference type="GO" id="GO:0005524">
    <property type="term" value="F:ATP binding"/>
    <property type="evidence" value="ECO:0007669"/>
    <property type="project" value="UniProtKB-KW"/>
</dbReference>
<dbReference type="InterPro" id="IPR000792">
    <property type="entry name" value="Tscrpt_reg_LuxR_C"/>
</dbReference>
<dbReference type="GO" id="GO:0004016">
    <property type="term" value="F:adenylate cyclase activity"/>
    <property type="evidence" value="ECO:0007669"/>
    <property type="project" value="TreeGrafter"/>
</dbReference>
<dbReference type="STRING" id="46177.SAMN05660976_02781"/>
<dbReference type="Proteomes" id="UP000198953">
    <property type="component" value="Unassembled WGS sequence"/>
</dbReference>
<dbReference type="RefSeq" id="WP_055504668.1">
    <property type="nucleotide sequence ID" value="NZ_BBZG01000002.1"/>
</dbReference>
<dbReference type="GO" id="GO:0003677">
    <property type="term" value="F:DNA binding"/>
    <property type="evidence" value="ECO:0007669"/>
    <property type="project" value="InterPro"/>
</dbReference>
<dbReference type="CDD" id="cd06170">
    <property type="entry name" value="LuxR_C_like"/>
    <property type="match status" value="1"/>
</dbReference>
<dbReference type="PROSITE" id="PS50043">
    <property type="entry name" value="HTH_LUXR_2"/>
    <property type="match status" value="1"/>
</dbReference>
<dbReference type="SUPFAM" id="SSF46894">
    <property type="entry name" value="C-terminal effector domain of the bipartite response regulators"/>
    <property type="match status" value="1"/>
</dbReference>
<organism evidence="4 5">
    <name type="scientific">Nonomuraea pusilla</name>
    <dbReference type="NCBI Taxonomy" id="46177"/>
    <lineage>
        <taxon>Bacteria</taxon>
        <taxon>Bacillati</taxon>
        <taxon>Actinomycetota</taxon>
        <taxon>Actinomycetes</taxon>
        <taxon>Streptosporangiales</taxon>
        <taxon>Streptosporangiaceae</taxon>
        <taxon>Nonomuraea</taxon>
    </lineage>
</organism>
<dbReference type="Pfam" id="PF00196">
    <property type="entry name" value="GerE"/>
    <property type="match status" value="1"/>
</dbReference>
<dbReference type="SMART" id="SM00421">
    <property type="entry name" value="HTH_LUXR"/>
    <property type="match status" value="1"/>
</dbReference>
<keyword evidence="1" id="KW-0547">Nucleotide-binding</keyword>
<dbReference type="GO" id="GO:0006355">
    <property type="term" value="P:regulation of DNA-templated transcription"/>
    <property type="evidence" value="ECO:0007669"/>
    <property type="project" value="InterPro"/>
</dbReference>
<dbReference type="SUPFAM" id="SSF52540">
    <property type="entry name" value="P-loop containing nucleoside triphosphate hydrolases"/>
    <property type="match status" value="1"/>
</dbReference>
<dbReference type="OrthoDB" id="483at2"/>
<accession>A0A1H7R3T6</accession>
<evidence type="ECO:0000259" key="3">
    <source>
        <dbReference type="PROSITE" id="PS50043"/>
    </source>
</evidence>
<feature type="domain" description="HTH luxR-type" evidence="3">
    <location>
        <begin position="833"/>
        <end position="896"/>
    </location>
</feature>
<dbReference type="InterPro" id="IPR027417">
    <property type="entry name" value="P-loop_NTPase"/>
</dbReference>
<keyword evidence="2" id="KW-0067">ATP-binding</keyword>
<keyword evidence="5" id="KW-1185">Reference proteome</keyword>
<name>A0A1H7R3T6_9ACTN</name>
<dbReference type="PANTHER" id="PTHR16305:SF35">
    <property type="entry name" value="TRANSCRIPTIONAL ACTIVATOR DOMAIN"/>
    <property type="match status" value="1"/>
</dbReference>
<dbReference type="AlphaFoldDB" id="A0A1H7R3T6"/>
<dbReference type="GO" id="GO:0005737">
    <property type="term" value="C:cytoplasm"/>
    <property type="evidence" value="ECO:0007669"/>
    <property type="project" value="TreeGrafter"/>
</dbReference>
<dbReference type="InterPro" id="IPR036388">
    <property type="entry name" value="WH-like_DNA-bd_sf"/>
</dbReference>
<evidence type="ECO:0000256" key="1">
    <source>
        <dbReference type="ARBA" id="ARBA00022741"/>
    </source>
</evidence>
<dbReference type="PRINTS" id="PR00038">
    <property type="entry name" value="HTHLUXR"/>
</dbReference>
<sequence length="896" mass="96504">MLHGREAEQSAIDRLLADRTGVLILRGEAGIGKTALLEYAASAAQGRVLRVSGVESEAELPFAALHLLLHPMLDRIEALPGQQADALLSALGLGRAAPGDRFLIRLATLSLLTEVAADQPLVCLVDDAQWLDQESADALMFAARRLHAEPIAVIFAVRDDGTSFPASGQPELRLAGLPPVSAASLLAERSGELALAVRELIMAEAQGNPLALLELPRTLTPEQRAGASVPLAFSLGGAEPVSSRVLAGFRTRIGELPAASRSCLLVAALHDSGDLHTLDRALHGMGVSLTDFAPAERAGLARVDAAGVTFRHPLIRTAARLAADVAQRMAAHRALAEVTDDDRRAWHLAAVATGPDEQVARELEEVARRAAGRGGQAAASAGYERAARLSADPVARARRWTAAATAALDAGLWPRAEELTRHASPSASDPSVVAELARVRGILAFHAGRPLEATRLLHAGVEALAGADPEMALSMLSLASIYTWSTRPHPDQVVLARRTVALTPPVEGPLSVINEFNRQMLHLLEGDVMAAINLPADLGHQPEIPFEMRVMAANVGFIHGDQTVMLEDAGDLVAECRRAGRVGRLPQAMMLQAAAQILSGRHRAARASVSEGLQIAEDIDQPYWHRYLTGVSAWLAAAAGAEEECRELMARAREGDVWMTGTAWATYASIMLDLGAGRYASVLECMDGIAAGTTRHAFIWRYAYPQYVEAAVRMDAAGRAREALERFTTWVRAVRRPWAMAVLERCHALVTGDGTAYERALALHREGDQPFEQARTELLYGEWLRRHQRRAEARTHLNAAMETFAQLGATPWFERAAAELRATGAPLSPRHRSQDVLTALTPQELHVVRLAASGASNRDIASQLFLSPRTVAYHLYKAFPKLGVNSRAELGRFVFA</sequence>
<dbReference type="InterPro" id="IPR016032">
    <property type="entry name" value="Sig_transdc_resp-reg_C-effctor"/>
</dbReference>
<evidence type="ECO:0000256" key="2">
    <source>
        <dbReference type="ARBA" id="ARBA00022840"/>
    </source>
</evidence>
<dbReference type="InterPro" id="IPR041664">
    <property type="entry name" value="AAA_16"/>
</dbReference>
<evidence type="ECO:0000313" key="5">
    <source>
        <dbReference type="Proteomes" id="UP000198953"/>
    </source>
</evidence>
<protein>
    <submittedName>
        <fullName evidence="4">Regulatory protein, luxR family</fullName>
    </submittedName>
</protein>
<evidence type="ECO:0000313" key="4">
    <source>
        <dbReference type="EMBL" id="SEL54782.1"/>
    </source>
</evidence>
<dbReference type="PANTHER" id="PTHR16305">
    <property type="entry name" value="TESTICULAR SOLUBLE ADENYLYL CYCLASE"/>
    <property type="match status" value="1"/>
</dbReference>
<proteinExistence type="predicted"/>
<dbReference type="Pfam" id="PF13191">
    <property type="entry name" value="AAA_16"/>
    <property type="match status" value="1"/>
</dbReference>